<dbReference type="AlphaFoldDB" id="A0A1D1WC65"/>
<keyword evidence="2" id="KW-1133">Transmembrane helix</keyword>
<feature type="compositionally biased region" description="Acidic residues" evidence="1">
    <location>
        <begin position="18"/>
        <end position="32"/>
    </location>
</feature>
<dbReference type="EMBL" id="BDGG01000026">
    <property type="protein sequence ID" value="GAV09759.1"/>
    <property type="molecule type" value="Genomic_DNA"/>
</dbReference>
<name>A0A1D1WC65_RAMVA</name>
<feature type="region of interest" description="Disordered" evidence="1">
    <location>
        <begin position="1"/>
        <end position="70"/>
    </location>
</feature>
<sequence length="320" mass="35493">MNLRPRKCQRASASSAAQEEEDKVIGDEDVDSSDSVVLSSESSGDTDSAVDSPEKPAARKKPPARNVKLVSPSSFSHRGFACSVYKDAVGFQASEVSDSGAVVDLLAGKDYRHYRIRVDAAEELLPGKSKAHRSQRKIRNALGKLAANASSGKESGCTFPACHFSAEESELRRHFAKHSMGFANLNLVLSLEALVIIVSFLVPKLHKRRYICDVAGCTPKTFFYRDLLKHHQHTHGDKDVRRDDIVKPKGWRERCKLDLSSYCPFLLCFWYLLNYAAGDPVYLCGVDGVPRDAVAHTLLSTFAPNTRAKVTFRTRLRRPP</sequence>
<keyword evidence="4" id="KW-1185">Reference proteome</keyword>
<keyword evidence="2" id="KW-0472">Membrane</keyword>
<evidence type="ECO:0000256" key="1">
    <source>
        <dbReference type="SAM" id="MobiDB-lite"/>
    </source>
</evidence>
<evidence type="ECO:0000313" key="4">
    <source>
        <dbReference type="Proteomes" id="UP000186922"/>
    </source>
</evidence>
<keyword evidence="2" id="KW-0812">Transmembrane</keyword>
<evidence type="ECO:0000313" key="3">
    <source>
        <dbReference type="EMBL" id="GAV09759.1"/>
    </source>
</evidence>
<protein>
    <submittedName>
        <fullName evidence="3">Uncharacterized protein</fullName>
    </submittedName>
</protein>
<accession>A0A1D1WC65</accession>
<organism evidence="3 4">
    <name type="scientific">Ramazzottius varieornatus</name>
    <name type="common">Water bear</name>
    <name type="synonym">Tardigrade</name>
    <dbReference type="NCBI Taxonomy" id="947166"/>
    <lineage>
        <taxon>Eukaryota</taxon>
        <taxon>Metazoa</taxon>
        <taxon>Ecdysozoa</taxon>
        <taxon>Tardigrada</taxon>
        <taxon>Eutardigrada</taxon>
        <taxon>Parachela</taxon>
        <taxon>Hypsibioidea</taxon>
        <taxon>Ramazzottiidae</taxon>
        <taxon>Ramazzottius</taxon>
    </lineage>
</organism>
<comment type="caution">
    <text evidence="3">The sequence shown here is derived from an EMBL/GenBank/DDBJ whole genome shotgun (WGS) entry which is preliminary data.</text>
</comment>
<reference evidence="3 4" key="1">
    <citation type="journal article" date="2016" name="Nat. Commun.">
        <title>Extremotolerant tardigrade genome and improved radiotolerance of human cultured cells by tardigrade-unique protein.</title>
        <authorList>
            <person name="Hashimoto T."/>
            <person name="Horikawa D.D."/>
            <person name="Saito Y."/>
            <person name="Kuwahara H."/>
            <person name="Kozuka-Hata H."/>
            <person name="Shin-I T."/>
            <person name="Minakuchi Y."/>
            <person name="Ohishi K."/>
            <person name="Motoyama A."/>
            <person name="Aizu T."/>
            <person name="Enomoto A."/>
            <person name="Kondo K."/>
            <person name="Tanaka S."/>
            <person name="Hara Y."/>
            <person name="Koshikawa S."/>
            <person name="Sagara H."/>
            <person name="Miura T."/>
            <person name="Yokobori S."/>
            <person name="Miyagawa K."/>
            <person name="Suzuki Y."/>
            <person name="Kubo T."/>
            <person name="Oyama M."/>
            <person name="Kohara Y."/>
            <person name="Fujiyama A."/>
            <person name="Arakawa K."/>
            <person name="Katayama T."/>
            <person name="Toyoda A."/>
            <person name="Kunieda T."/>
        </authorList>
    </citation>
    <scope>NUCLEOTIDE SEQUENCE [LARGE SCALE GENOMIC DNA]</scope>
    <source>
        <strain evidence="3 4">YOKOZUNA-1</strain>
    </source>
</reference>
<dbReference type="Proteomes" id="UP000186922">
    <property type="component" value="Unassembled WGS sequence"/>
</dbReference>
<proteinExistence type="predicted"/>
<gene>
    <name evidence="3" type="primary">RvY_19245-1</name>
    <name evidence="3" type="synonym">RvY_19245.1</name>
    <name evidence="3" type="ORF">RvY_19245</name>
</gene>
<feature type="compositionally biased region" description="Low complexity" evidence="1">
    <location>
        <begin position="33"/>
        <end position="45"/>
    </location>
</feature>
<evidence type="ECO:0000256" key="2">
    <source>
        <dbReference type="SAM" id="Phobius"/>
    </source>
</evidence>
<feature type="transmembrane region" description="Helical" evidence="2">
    <location>
        <begin position="182"/>
        <end position="202"/>
    </location>
</feature>